<comment type="caution">
    <text evidence="2">The sequence shown here is derived from an EMBL/GenBank/DDBJ whole genome shotgun (WGS) entry which is preliminary data.</text>
</comment>
<evidence type="ECO:0000313" key="3">
    <source>
        <dbReference type="Proteomes" id="UP000807825"/>
    </source>
</evidence>
<gene>
    <name evidence="2" type="ORF">HY912_04320</name>
</gene>
<dbReference type="InterPro" id="IPR003607">
    <property type="entry name" value="HD/PDEase_dom"/>
</dbReference>
<reference evidence="2" key="1">
    <citation type="submission" date="2020-07" db="EMBL/GenBank/DDBJ databases">
        <title>Huge and variable diversity of episymbiotic CPR bacteria and DPANN archaea in groundwater ecosystems.</title>
        <authorList>
            <person name="He C.Y."/>
            <person name="Keren R."/>
            <person name="Whittaker M."/>
            <person name="Farag I.F."/>
            <person name="Doudna J."/>
            <person name="Cate J.H.D."/>
            <person name="Banfield J.F."/>
        </authorList>
    </citation>
    <scope>NUCLEOTIDE SEQUENCE</scope>
    <source>
        <strain evidence="2">NC_groundwater_1664_Pr3_B-0.1um_52_9</strain>
    </source>
</reference>
<dbReference type="EMBL" id="JACRDE010000127">
    <property type="protein sequence ID" value="MBI5248698.1"/>
    <property type="molecule type" value="Genomic_DNA"/>
</dbReference>
<organism evidence="2 3">
    <name type="scientific">Desulfomonile tiedjei</name>
    <dbReference type="NCBI Taxonomy" id="2358"/>
    <lineage>
        <taxon>Bacteria</taxon>
        <taxon>Pseudomonadati</taxon>
        <taxon>Thermodesulfobacteriota</taxon>
        <taxon>Desulfomonilia</taxon>
        <taxon>Desulfomonilales</taxon>
        <taxon>Desulfomonilaceae</taxon>
        <taxon>Desulfomonile</taxon>
    </lineage>
</organism>
<sequence length="183" mass="20914">MGNRLRSELMVEKDPLFKDRVAVEMRKYFNTDSRRIDHASRVALYAEKLAVEENGDPAVVIPTAYLHDIGIKEAERKHKSTAARYQHEEGPPIAREIMEKLAATEELITEVCDIVGHHHNPRPHESINFKVLYDADLIVNIEDNLRENKISAEAVRKLVTKRFLTLSGQKMAVAMFIPSKKEV</sequence>
<accession>A0A9D6YZD4</accession>
<dbReference type="CDD" id="cd00077">
    <property type="entry name" value="HDc"/>
    <property type="match status" value="1"/>
</dbReference>
<evidence type="ECO:0000259" key="1">
    <source>
        <dbReference type="Pfam" id="PF01966"/>
    </source>
</evidence>
<proteinExistence type="predicted"/>
<dbReference type="Pfam" id="PF01966">
    <property type="entry name" value="HD"/>
    <property type="match status" value="1"/>
</dbReference>
<dbReference type="InterPro" id="IPR006674">
    <property type="entry name" value="HD_domain"/>
</dbReference>
<dbReference type="Proteomes" id="UP000807825">
    <property type="component" value="Unassembled WGS sequence"/>
</dbReference>
<dbReference type="SUPFAM" id="SSF109604">
    <property type="entry name" value="HD-domain/PDEase-like"/>
    <property type="match status" value="1"/>
</dbReference>
<dbReference type="AlphaFoldDB" id="A0A9D6YZD4"/>
<evidence type="ECO:0000313" key="2">
    <source>
        <dbReference type="EMBL" id="MBI5248698.1"/>
    </source>
</evidence>
<protein>
    <submittedName>
        <fullName evidence="2">HD domain-containing protein</fullName>
    </submittedName>
</protein>
<name>A0A9D6YZD4_9BACT</name>
<feature type="domain" description="HD" evidence="1">
    <location>
        <begin position="35"/>
        <end position="137"/>
    </location>
</feature>
<dbReference type="Gene3D" id="1.10.3210.10">
    <property type="entry name" value="Hypothetical protein af1432"/>
    <property type="match status" value="1"/>
</dbReference>